<feature type="compositionally biased region" description="Basic and acidic residues" evidence="1">
    <location>
        <begin position="310"/>
        <end position="323"/>
    </location>
</feature>
<evidence type="ECO:0000256" key="1">
    <source>
        <dbReference type="SAM" id="MobiDB-lite"/>
    </source>
</evidence>
<evidence type="ECO:0000313" key="3">
    <source>
        <dbReference type="Proteomes" id="UP000027920"/>
    </source>
</evidence>
<accession>A0A072PPA4</accession>
<keyword evidence="3" id="KW-1185">Reference proteome</keyword>
<proteinExistence type="predicted"/>
<reference evidence="2 3" key="1">
    <citation type="submission" date="2013-03" db="EMBL/GenBank/DDBJ databases">
        <title>The Genome Sequence of Exophiala aquamarina CBS 119918.</title>
        <authorList>
            <consortium name="The Broad Institute Genomics Platform"/>
            <person name="Cuomo C."/>
            <person name="de Hoog S."/>
            <person name="Gorbushina A."/>
            <person name="Walker B."/>
            <person name="Young S.K."/>
            <person name="Zeng Q."/>
            <person name="Gargeya S."/>
            <person name="Fitzgerald M."/>
            <person name="Haas B."/>
            <person name="Abouelleil A."/>
            <person name="Allen A.W."/>
            <person name="Alvarado L."/>
            <person name="Arachchi H.M."/>
            <person name="Berlin A.M."/>
            <person name="Chapman S.B."/>
            <person name="Gainer-Dewar J."/>
            <person name="Goldberg J."/>
            <person name="Griggs A."/>
            <person name="Gujja S."/>
            <person name="Hansen M."/>
            <person name="Howarth C."/>
            <person name="Imamovic A."/>
            <person name="Ireland A."/>
            <person name="Larimer J."/>
            <person name="McCowan C."/>
            <person name="Murphy C."/>
            <person name="Pearson M."/>
            <person name="Poon T.W."/>
            <person name="Priest M."/>
            <person name="Roberts A."/>
            <person name="Saif S."/>
            <person name="Shea T."/>
            <person name="Sisk P."/>
            <person name="Sykes S."/>
            <person name="Wortman J."/>
            <person name="Nusbaum C."/>
            <person name="Birren B."/>
        </authorList>
    </citation>
    <scope>NUCLEOTIDE SEQUENCE [LARGE SCALE GENOMIC DNA]</scope>
    <source>
        <strain evidence="2 3">CBS 119918</strain>
    </source>
</reference>
<dbReference type="Proteomes" id="UP000027920">
    <property type="component" value="Unassembled WGS sequence"/>
</dbReference>
<comment type="caution">
    <text evidence="2">The sequence shown here is derived from an EMBL/GenBank/DDBJ whole genome shotgun (WGS) entry which is preliminary data.</text>
</comment>
<gene>
    <name evidence="2" type="ORF">A1O9_05227</name>
</gene>
<feature type="region of interest" description="Disordered" evidence="1">
    <location>
        <begin position="306"/>
        <end position="328"/>
    </location>
</feature>
<name>A0A072PPA4_9EURO</name>
<dbReference type="RefSeq" id="XP_013259900.1">
    <property type="nucleotide sequence ID" value="XM_013404446.1"/>
</dbReference>
<dbReference type="AlphaFoldDB" id="A0A072PPA4"/>
<dbReference type="GeneID" id="25280153"/>
<dbReference type="VEuPathDB" id="FungiDB:A1O9_05227"/>
<protein>
    <submittedName>
        <fullName evidence="2">Uncharacterized protein</fullName>
    </submittedName>
</protein>
<organism evidence="2 3">
    <name type="scientific">Exophiala aquamarina CBS 119918</name>
    <dbReference type="NCBI Taxonomy" id="1182545"/>
    <lineage>
        <taxon>Eukaryota</taxon>
        <taxon>Fungi</taxon>
        <taxon>Dikarya</taxon>
        <taxon>Ascomycota</taxon>
        <taxon>Pezizomycotina</taxon>
        <taxon>Eurotiomycetes</taxon>
        <taxon>Chaetothyriomycetidae</taxon>
        <taxon>Chaetothyriales</taxon>
        <taxon>Herpotrichiellaceae</taxon>
        <taxon>Exophiala</taxon>
    </lineage>
</organism>
<dbReference type="EMBL" id="AMGV01000004">
    <property type="protein sequence ID" value="KEF57310.1"/>
    <property type="molecule type" value="Genomic_DNA"/>
</dbReference>
<sequence>MYYGKAWSALDNGHADPQTAKTRKDNQDSLARRVQEIRDYGARGFDVLPEPQSEEDGGLHAEYLKAFQANAVAQRRCAEAMQRIQEVKADADGNATARNAASGRASSTSVLQRHLKLLRLQKQHGELVCLRDEIEALKLARGLSSLRIAVDADADTDVPGVVASQPVGDDTGGTIPRLEGLVENLMKGMEIAVVQAQREAGRQATALDGLKAQSRPFSTHTAQQQVSALSSTRSELTAWLEESLEKCQDDIDGDPRCVEHASGQRVAFDEVEMEQKTDEEYERYLEARKRLLLAVSALKTEVSGAGLQAEGHESEAGARDMDTNTRPPRLAETHMVGSIEKRLLPAMQQHNITQHHLGLAEEQLRTETESIVKVIERLSDESQLLQAYPMLAHSGRFQHASSVLGSKPRDENVEQDRIAQLIEPWLFSAEAADVAAASGIEKHLKQGKEAIGSVARRMTELGLLIEASHENSTFDQ</sequence>
<evidence type="ECO:0000313" key="2">
    <source>
        <dbReference type="EMBL" id="KEF57310.1"/>
    </source>
</evidence>
<dbReference type="HOGENOM" id="CLU_571110_0_0_1"/>
<dbReference type="OrthoDB" id="5402392at2759"/>